<sequence>MLNLKEGVTEYFESLGPSELDLLNLDFRLKDKAFVHTTVEKRGNKVKITIDTKFTLILTCSRCLEEFEQDFNTVDEYFVKPGQEELEPEKYLSDEDIFSIFAPTQEIDTTPLVRDSIILSVPMKPLCKEDCKGLCSVCGVNLNKSICEHVGLDKEKDEWRRKLEEIKKKLEKK</sequence>
<dbReference type="AlphaFoldDB" id="A0A7V3NUJ5"/>
<dbReference type="PANTHER" id="PTHR34374:SF1">
    <property type="entry name" value="LARGE RIBOSOMAL RNA SUBUNIT ACCUMULATION PROTEIN YCED HOMOLOG 1, CHLOROPLASTIC"/>
    <property type="match status" value="1"/>
</dbReference>
<dbReference type="InterPro" id="IPR003772">
    <property type="entry name" value="YceD"/>
</dbReference>
<reference evidence="1" key="1">
    <citation type="journal article" date="2020" name="mSystems">
        <title>Genome- and Community-Level Interaction Insights into Carbon Utilization and Element Cycling Functions of Hydrothermarchaeota in Hydrothermal Sediment.</title>
        <authorList>
            <person name="Zhou Z."/>
            <person name="Liu Y."/>
            <person name="Xu W."/>
            <person name="Pan J."/>
            <person name="Luo Z.H."/>
            <person name="Li M."/>
        </authorList>
    </citation>
    <scope>NUCLEOTIDE SEQUENCE [LARGE SCALE GENOMIC DNA]</scope>
    <source>
        <strain evidence="1">SpSt-754</strain>
    </source>
</reference>
<dbReference type="Pfam" id="PF02620">
    <property type="entry name" value="YceD"/>
    <property type="match status" value="1"/>
</dbReference>
<comment type="caution">
    <text evidence="1">The sequence shown here is derived from an EMBL/GenBank/DDBJ whole genome shotgun (WGS) entry which is preliminary data.</text>
</comment>
<proteinExistence type="predicted"/>
<organism evidence="1">
    <name type="scientific">candidate division WOR-3 bacterium</name>
    <dbReference type="NCBI Taxonomy" id="2052148"/>
    <lineage>
        <taxon>Bacteria</taxon>
        <taxon>Bacteria division WOR-3</taxon>
    </lineage>
</organism>
<accession>A0A7V3NUJ5</accession>
<evidence type="ECO:0000313" key="1">
    <source>
        <dbReference type="EMBL" id="HGB36267.1"/>
    </source>
</evidence>
<protein>
    <submittedName>
        <fullName evidence="1">DUF177 domain-containing protein</fullName>
    </submittedName>
</protein>
<gene>
    <name evidence="1" type="ORF">ENV38_05125</name>
</gene>
<dbReference type="PANTHER" id="PTHR34374">
    <property type="entry name" value="LARGE RIBOSOMAL RNA SUBUNIT ACCUMULATION PROTEIN YCED HOMOLOG 1, CHLOROPLASTIC"/>
    <property type="match status" value="1"/>
</dbReference>
<name>A0A7V3NUJ5_UNCW3</name>
<dbReference type="EMBL" id="DTGD01000190">
    <property type="protein sequence ID" value="HGB36267.1"/>
    <property type="molecule type" value="Genomic_DNA"/>
</dbReference>